<dbReference type="EMBL" id="KB644411">
    <property type="protein sequence ID" value="EPS29123.1"/>
    <property type="molecule type" value="Genomic_DNA"/>
</dbReference>
<protein>
    <submittedName>
        <fullName evidence="1">Uncharacterized protein</fullName>
    </submittedName>
</protein>
<reference evidence="1 2" key="1">
    <citation type="journal article" date="2013" name="PLoS ONE">
        <title>Genomic and secretomic analyses reveal unique features of the lignocellulolytic enzyme system of Penicillium decumbens.</title>
        <authorList>
            <person name="Liu G."/>
            <person name="Zhang L."/>
            <person name="Wei X."/>
            <person name="Zou G."/>
            <person name="Qin Y."/>
            <person name="Ma L."/>
            <person name="Li J."/>
            <person name="Zheng H."/>
            <person name="Wang S."/>
            <person name="Wang C."/>
            <person name="Xun L."/>
            <person name="Zhao G.-P."/>
            <person name="Zhou Z."/>
            <person name="Qu Y."/>
        </authorList>
    </citation>
    <scope>NUCLEOTIDE SEQUENCE [LARGE SCALE GENOMIC DNA]</scope>
    <source>
        <strain evidence="2">114-2 / CGMCC 5302</strain>
    </source>
</reference>
<evidence type="ECO:0000313" key="2">
    <source>
        <dbReference type="Proteomes" id="UP000019376"/>
    </source>
</evidence>
<dbReference type="HOGENOM" id="CLU_3438383_0_0_1"/>
<gene>
    <name evidence="1" type="ORF">PDE_04072</name>
</gene>
<accession>S8ASQ4</accession>
<organism evidence="1 2">
    <name type="scientific">Penicillium oxalicum (strain 114-2 / CGMCC 5302)</name>
    <name type="common">Penicillium decumbens</name>
    <dbReference type="NCBI Taxonomy" id="933388"/>
    <lineage>
        <taxon>Eukaryota</taxon>
        <taxon>Fungi</taxon>
        <taxon>Dikarya</taxon>
        <taxon>Ascomycota</taxon>
        <taxon>Pezizomycotina</taxon>
        <taxon>Eurotiomycetes</taxon>
        <taxon>Eurotiomycetidae</taxon>
        <taxon>Eurotiales</taxon>
        <taxon>Aspergillaceae</taxon>
        <taxon>Penicillium</taxon>
    </lineage>
</organism>
<proteinExistence type="predicted"/>
<name>S8ASQ4_PENO1</name>
<sequence length="10" mass="1131">MRLTVSNVPD</sequence>
<evidence type="ECO:0000313" key="1">
    <source>
        <dbReference type="EMBL" id="EPS29123.1"/>
    </source>
</evidence>
<keyword evidence="2" id="KW-1185">Reference proteome</keyword>
<dbReference type="Proteomes" id="UP000019376">
    <property type="component" value="Unassembled WGS sequence"/>
</dbReference>